<feature type="compositionally biased region" description="Basic residues" evidence="12">
    <location>
        <begin position="103"/>
        <end position="125"/>
    </location>
</feature>
<dbReference type="Pfam" id="PF00271">
    <property type="entry name" value="Helicase_C"/>
    <property type="match status" value="1"/>
</dbReference>
<evidence type="ECO:0000256" key="11">
    <source>
        <dbReference type="PROSITE-ProRule" id="PRU00552"/>
    </source>
</evidence>
<comment type="caution">
    <text evidence="16">The sequence shown here is derived from an EMBL/GenBank/DDBJ whole genome shotgun (WGS) entry which is preliminary data.</text>
</comment>
<dbReference type="FunFam" id="3.30.70.3370:FF:000001">
    <property type="entry name" value="40S ribosomal protein S24"/>
    <property type="match status" value="1"/>
</dbReference>
<feature type="region of interest" description="Disordered" evidence="12">
    <location>
        <begin position="583"/>
        <end position="607"/>
    </location>
</feature>
<comment type="similarity">
    <text evidence="1">Belongs to the eukaryotic ribosomal protein eS24 family.</text>
</comment>
<evidence type="ECO:0000256" key="1">
    <source>
        <dbReference type="ARBA" id="ARBA00009680"/>
    </source>
</evidence>
<accession>A0AAN7KIR3</accession>
<dbReference type="GO" id="GO:0003729">
    <property type="term" value="F:mRNA binding"/>
    <property type="evidence" value="ECO:0007669"/>
    <property type="project" value="UniProtKB-ARBA"/>
</dbReference>
<dbReference type="PROSITE" id="PS51192">
    <property type="entry name" value="HELICASE_ATP_BIND_1"/>
    <property type="match status" value="1"/>
</dbReference>
<dbReference type="PROSITE" id="PS51194">
    <property type="entry name" value="HELICASE_CTER"/>
    <property type="match status" value="1"/>
</dbReference>
<evidence type="ECO:0000256" key="7">
    <source>
        <dbReference type="ARBA" id="ARBA00022884"/>
    </source>
</evidence>
<dbReference type="PROSITE" id="PS00039">
    <property type="entry name" value="DEAD_ATP_HELICASE"/>
    <property type="match status" value="1"/>
</dbReference>
<dbReference type="CDD" id="cd17953">
    <property type="entry name" value="DEADc_DDX46"/>
    <property type="match status" value="1"/>
</dbReference>
<dbReference type="SUPFAM" id="SSF52540">
    <property type="entry name" value="P-loop containing nucleoside triphosphate hydrolases"/>
    <property type="match status" value="1"/>
</dbReference>
<dbReference type="SMART" id="SM00487">
    <property type="entry name" value="DEXDc"/>
    <property type="match status" value="1"/>
</dbReference>
<evidence type="ECO:0000256" key="8">
    <source>
        <dbReference type="ARBA" id="ARBA00022980"/>
    </source>
</evidence>
<feature type="domain" description="DEAD-box RNA helicase Q" evidence="15">
    <location>
        <begin position="759"/>
        <end position="787"/>
    </location>
</feature>
<dbReference type="InterPro" id="IPR014001">
    <property type="entry name" value="Helicase_ATP-bd"/>
</dbReference>
<keyword evidence="5" id="KW-0347">Helicase</keyword>
<feature type="region of interest" description="Disordered" evidence="12">
    <location>
        <begin position="241"/>
        <end position="568"/>
    </location>
</feature>
<feature type="compositionally biased region" description="Polar residues" evidence="12">
    <location>
        <begin position="647"/>
        <end position="662"/>
    </location>
</feature>
<keyword evidence="17" id="KW-1185">Reference proteome</keyword>
<evidence type="ECO:0000256" key="2">
    <source>
        <dbReference type="ARBA" id="ARBA00012552"/>
    </source>
</evidence>
<evidence type="ECO:0000259" key="15">
    <source>
        <dbReference type="PROSITE" id="PS51195"/>
    </source>
</evidence>
<evidence type="ECO:0000256" key="3">
    <source>
        <dbReference type="ARBA" id="ARBA00022741"/>
    </source>
</evidence>
<dbReference type="Proteomes" id="UP001346149">
    <property type="component" value="Unassembled WGS sequence"/>
</dbReference>
<feature type="region of interest" description="Disordered" evidence="12">
    <location>
        <begin position="1175"/>
        <end position="1203"/>
    </location>
</feature>
<evidence type="ECO:0000259" key="14">
    <source>
        <dbReference type="PROSITE" id="PS51194"/>
    </source>
</evidence>
<keyword evidence="7" id="KW-0694">RNA-binding</keyword>
<proteinExistence type="inferred from homology"/>
<evidence type="ECO:0000256" key="6">
    <source>
        <dbReference type="ARBA" id="ARBA00022840"/>
    </source>
</evidence>
<evidence type="ECO:0000256" key="10">
    <source>
        <dbReference type="ARBA" id="ARBA00038511"/>
    </source>
</evidence>
<dbReference type="SUPFAM" id="SSF54189">
    <property type="entry name" value="Ribosomal proteins S24e, L23 and L15e"/>
    <property type="match status" value="1"/>
</dbReference>
<dbReference type="InterPro" id="IPR011545">
    <property type="entry name" value="DEAD/DEAH_box_helicase_dom"/>
</dbReference>
<dbReference type="InterPro" id="IPR000629">
    <property type="entry name" value="RNA-helicase_DEAD-box_CS"/>
</dbReference>
<evidence type="ECO:0000256" key="12">
    <source>
        <dbReference type="SAM" id="MobiDB-lite"/>
    </source>
</evidence>
<dbReference type="InterPro" id="IPR012678">
    <property type="entry name" value="Ribosomal_uL23/eL15/eS24_sf"/>
</dbReference>
<dbReference type="Pfam" id="PF23469">
    <property type="entry name" value="KH_12"/>
    <property type="match status" value="1"/>
</dbReference>
<dbReference type="PROSITE" id="PS51195">
    <property type="entry name" value="Q_MOTIF"/>
    <property type="match status" value="1"/>
</dbReference>
<feature type="region of interest" description="Disordered" evidence="12">
    <location>
        <begin position="103"/>
        <end position="134"/>
    </location>
</feature>
<dbReference type="GO" id="GO:0005840">
    <property type="term" value="C:ribosome"/>
    <property type="evidence" value="ECO:0007669"/>
    <property type="project" value="UniProtKB-KW"/>
</dbReference>
<dbReference type="GO" id="GO:1990904">
    <property type="term" value="C:ribonucleoprotein complex"/>
    <property type="evidence" value="ECO:0007669"/>
    <property type="project" value="UniProtKB-KW"/>
</dbReference>
<dbReference type="HAMAP" id="MF_00545">
    <property type="entry name" value="Ribosomal_eS24"/>
    <property type="match status" value="1"/>
</dbReference>
<evidence type="ECO:0000256" key="5">
    <source>
        <dbReference type="ARBA" id="ARBA00022806"/>
    </source>
</evidence>
<feature type="domain" description="Helicase C-terminal" evidence="14">
    <location>
        <begin position="992"/>
        <end position="1140"/>
    </location>
</feature>
<dbReference type="EMBL" id="JAXQNO010000022">
    <property type="protein sequence ID" value="KAK4767142.1"/>
    <property type="molecule type" value="Genomic_DNA"/>
</dbReference>
<dbReference type="CDD" id="cd18787">
    <property type="entry name" value="SF2_C_DEAD"/>
    <property type="match status" value="1"/>
</dbReference>
<dbReference type="FunFam" id="3.40.50.300:FF:000079">
    <property type="entry name" value="probable ATP-dependent RNA helicase DDX17"/>
    <property type="match status" value="1"/>
</dbReference>
<keyword evidence="9" id="KW-0687">Ribonucleoprotein</keyword>
<dbReference type="CDD" id="cd22475">
    <property type="entry name" value="KH-I_AtRH42_like"/>
    <property type="match status" value="1"/>
</dbReference>
<keyword evidence="6" id="KW-0067">ATP-binding</keyword>
<dbReference type="InterPro" id="IPR053709">
    <property type="entry name" value="eRP_eS24_sf"/>
</dbReference>
<evidence type="ECO:0000259" key="13">
    <source>
        <dbReference type="PROSITE" id="PS51192"/>
    </source>
</evidence>
<feature type="domain" description="Helicase ATP-binding" evidence="13">
    <location>
        <begin position="790"/>
        <end position="968"/>
    </location>
</feature>
<feature type="compositionally biased region" description="Acidic residues" evidence="12">
    <location>
        <begin position="670"/>
        <end position="693"/>
    </location>
</feature>
<dbReference type="Pfam" id="PF00270">
    <property type="entry name" value="DEAD"/>
    <property type="match status" value="1"/>
</dbReference>
<gene>
    <name evidence="16" type="ORF">SAY86_014892</name>
</gene>
<dbReference type="Gene3D" id="3.40.50.300">
    <property type="entry name" value="P-loop containing nucleotide triphosphate hydrolases"/>
    <property type="match status" value="2"/>
</dbReference>
<evidence type="ECO:0000313" key="17">
    <source>
        <dbReference type="Proteomes" id="UP001346149"/>
    </source>
</evidence>
<keyword evidence="8" id="KW-0689">Ribosomal protein</keyword>
<dbReference type="Gene3D" id="3.30.70.3370">
    <property type="match status" value="1"/>
</dbReference>
<reference evidence="16 17" key="1">
    <citation type="journal article" date="2023" name="Hortic Res">
        <title>Pangenome of water caltrop reveals structural variations and asymmetric subgenome divergence after allopolyploidization.</title>
        <authorList>
            <person name="Zhang X."/>
            <person name="Chen Y."/>
            <person name="Wang L."/>
            <person name="Yuan Y."/>
            <person name="Fang M."/>
            <person name="Shi L."/>
            <person name="Lu R."/>
            <person name="Comes H.P."/>
            <person name="Ma Y."/>
            <person name="Chen Y."/>
            <person name="Huang G."/>
            <person name="Zhou Y."/>
            <person name="Zheng Z."/>
            <person name="Qiu Y."/>
        </authorList>
    </citation>
    <scope>NUCLEOTIDE SEQUENCE [LARGE SCALE GENOMIC DNA]</scope>
    <source>
        <strain evidence="16">F231</strain>
    </source>
</reference>
<dbReference type="SMART" id="SM00490">
    <property type="entry name" value="HELICc"/>
    <property type="match status" value="1"/>
</dbReference>
<dbReference type="InterPro" id="IPR056149">
    <property type="entry name" value="PRP5/DDX46/KHDC4_KH"/>
</dbReference>
<dbReference type="InterPro" id="IPR014014">
    <property type="entry name" value="RNA_helicase_DEAD_Q_motif"/>
</dbReference>
<dbReference type="InterPro" id="IPR001976">
    <property type="entry name" value="Ribosomal_eS24"/>
</dbReference>
<dbReference type="GO" id="GO:0003735">
    <property type="term" value="F:structural constituent of ribosome"/>
    <property type="evidence" value="ECO:0007669"/>
    <property type="project" value="InterPro"/>
</dbReference>
<dbReference type="InterPro" id="IPR018098">
    <property type="entry name" value="Ribosomal_eS24_CS"/>
</dbReference>
<keyword evidence="3" id="KW-0547">Nucleotide-binding</keyword>
<feature type="region of interest" description="Disordered" evidence="12">
    <location>
        <begin position="631"/>
        <end position="693"/>
    </location>
</feature>
<comment type="similarity">
    <text evidence="10">Belongs to the DEAD box helicase family. DDX46/PRP5 subfamily.</text>
</comment>
<dbReference type="GO" id="GO:0016787">
    <property type="term" value="F:hydrolase activity"/>
    <property type="evidence" value="ECO:0007669"/>
    <property type="project" value="UniProtKB-KW"/>
</dbReference>
<dbReference type="GO" id="GO:0006412">
    <property type="term" value="P:translation"/>
    <property type="evidence" value="ECO:0007669"/>
    <property type="project" value="InterPro"/>
</dbReference>
<dbReference type="GO" id="GO:0005524">
    <property type="term" value="F:ATP binding"/>
    <property type="evidence" value="ECO:0007669"/>
    <property type="project" value="UniProtKB-KW"/>
</dbReference>
<feature type="compositionally biased region" description="Basic and acidic residues" evidence="12">
    <location>
        <begin position="241"/>
        <end position="441"/>
    </location>
</feature>
<dbReference type="PROSITE" id="PS00529">
    <property type="entry name" value="RIBOSOMAL_S24E"/>
    <property type="match status" value="1"/>
</dbReference>
<dbReference type="Pfam" id="PF01282">
    <property type="entry name" value="Ribosomal_S24e"/>
    <property type="match status" value="1"/>
</dbReference>
<evidence type="ECO:0000256" key="9">
    <source>
        <dbReference type="ARBA" id="ARBA00023274"/>
    </source>
</evidence>
<feature type="compositionally biased region" description="Basic and acidic residues" evidence="12">
    <location>
        <begin position="453"/>
        <end position="541"/>
    </location>
</feature>
<sequence>MADKAVTIRTRKFMTNRLLSRKQFVIDVLHPGRPNVSKAELKEKLARMYDVKDPNSIFVFKFRTHFGGGKSTGFGLIYDSVETAKKYEPKYRLIRNGLDTKVAKSRKQMKERKNRAKKIRGIKKTKAGDAAKGGKKKKVQQHNLIISLPDSLLLIIGYESQSSAFSSCLHPSNIVDRKSSETKGKHLDRLLSPRSSFFIRGSLILSPFRPGRGSIRAIEGLLVAVLRLKLCDAESCVMEEDKRKSKKVNSERKSDDSKRSRHDRERGGKREKERNGERHREKRERERRRSEREKSSESEDSYEWERVKEKDRAKDKGKRRDKEKEEKDRARDSESKKERSREKRKNRDRDRVDVEREDIDKEKESEKQKDREREKREQREREKEKEREKREQREKDKEREREKRDKRDREKDRERQKRRERERHREADSDHSDVDTRESDRKRRKRDDNDDDREGRDHDRSRSKSSKHRDESEDSPRKKTEEDESEKKFTREEELEDEQKRLDEEMEKRRRRVQEWQELRRKKEEMEREKHGEVTSEEPKSGKVWTLEGESDDEEALPAGKSDTDMDVDGDEALKTAEEHGVSMLLDSENKDVAPLSENKIDDAADDEEIDPLDAFMNEMVLPEVKKLNTAVDAANVPDVNRDVKKSTQSNGKQIRNGQNKSMGRIIQGEDSESDYEDGDDGGDPLEDEDDDEFMKRVKKTKADKLSLVDHSKIDYEPFRKNFYIEVKEISRMTAEEVAAYRKQLELKIRGKDVPRPIKTWHQTGLTSKVLEIIKKLNYEKPMPIQAQALPVIMSGRDCIGIAKTGSGKTLAFVLPMLRHIKDQPPVVAGDGPIGLVMAPTRELVQQIHSDIKKFAKPIGVRCVPVYGGSGVAQQISELKRGTEIVVCTPGRMIDILCTSGGKITNLRRVTYFVMDEADRMFDMGFEPQITRIVQNIQPDRQTVLFSATFPRQVENLARQVLNKPVEMQVGGRSVVNKDIAQLVEVRPESERLLRLLELLGEWYEKGKILVFVHSQEKCDDLFKELLRHGYPCLSLHGGKDQTDRESTILDFKSNVCNLLIATSVAARGLDVKELELVVNFDVPNHYEDYVHRVGRTGRAGRKGCAVTFISEEEARYAPDLVKALELSEQVVPDDLKAIAEAFMAKVNQGLEQAHGTGYGGSGFKFNEEEDEVRKAAKKAQAKEYGYEEDKSDSDEDDGVRKAGGDISQQAVLQIQAQQLPIGLPNVTSTLLPDGGAARAAAIAAAINLQHNLAKIQNALPEHYEAELEINDFPQNARWKVTHKETLGPISEWTGAAITTRGQFFPPGRTPGPGERKLYLFIEGPTEQSVKRAKAELKRVLEDVTNAALSLPGGAQPGKYSVI</sequence>
<name>A0AAN7KIR3_TRANT</name>
<evidence type="ECO:0000256" key="4">
    <source>
        <dbReference type="ARBA" id="ARBA00022801"/>
    </source>
</evidence>
<organism evidence="16 17">
    <name type="scientific">Trapa natans</name>
    <name type="common">Water chestnut</name>
    <dbReference type="NCBI Taxonomy" id="22666"/>
    <lineage>
        <taxon>Eukaryota</taxon>
        <taxon>Viridiplantae</taxon>
        <taxon>Streptophyta</taxon>
        <taxon>Embryophyta</taxon>
        <taxon>Tracheophyta</taxon>
        <taxon>Spermatophyta</taxon>
        <taxon>Magnoliopsida</taxon>
        <taxon>eudicotyledons</taxon>
        <taxon>Gunneridae</taxon>
        <taxon>Pentapetalae</taxon>
        <taxon>rosids</taxon>
        <taxon>malvids</taxon>
        <taxon>Myrtales</taxon>
        <taxon>Lythraceae</taxon>
        <taxon>Trapa</taxon>
    </lineage>
</organism>
<keyword evidence="4" id="KW-0378">Hydrolase</keyword>
<protein>
    <recommendedName>
        <fullName evidence="2">RNA helicase</fullName>
        <ecNumber evidence="2">3.6.4.13</ecNumber>
    </recommendedName>
</protein>
<dbReference type="GO" id="GO:0003724">
    <property type="term" value="F:RNA helicase activity"/>
    <property type="evidence" value="ECO:0007669"/>
    <property type="project" value="UniProtKB-EC"/>
</dbReference>
<dbReference type="InterPro" id="IPR001650">
    <property type="entry name" value="Helicase_C-like"/>
</dbReference>
<dbReference type="EC" id="3.6.4.13" evidence="2"/>
<dbReference type="PANTHER" id="PTHR47958">
    <property type="entry name" value="ATP-DEPENDENT RNA HELICASE DBP3"/>
    <property type="match status" value="1"/>
</dbReference>
<dbReference type="InterPro" id="IPR027417">
    <property type="entry name" value="P-loop_NTPase"/>
</dbReference>
<evidence type="ECO:0000313" key="16">
    <source>
        <dbReference type="EMBL" id="KAK4767142.1"/>
    </source>
</evidence>
<feature type="short sequence motif" description="Q motif" evidence="11">
    <location>
        <begin position="759"/>
        <end position="787"/>
    </location>
</feature>